<dbReference type="Proteomes" id="UP001224433">
    <property type="component" value="Chromosome"/>
</dbReference>
<reference evidence="1 2" key="1">
    <citation type="submission" date="2023-03" db="EMBL/GenBank/DDBJ databases">
        <title>Isolation and description of six Streptomyces strains from soil environments, able to metabolize different microbial glucans.</title>
        <authorList>
            <person name="Widen T."/>
            <person name="Larsbrink J."/>
        </authorList>
    </citation>
    <scope>NUCLEOTIDE SEQUENCE [LARGE SCALE GENOMIC DNA]</scope>
    <source>
        <strain evidence="1 2">Alt3</strain>
    </source>
</reference>
<evidence type="ECO:0000313" key="2">
    <source>
        <dbReference type="Proteomes" id="UP001224433"/>
    </source>
</evidence>
<organism evidence="1 2">
    <name type="scientific">Streptomyces glycanivorans</name>
    <dbReference type="NCBI Taxonomy" id="3033808"/>
    <lineage>
        <taxon>Bacteria</taxon>
        <taxon>Bacillati</taxon>
        <taxon>Actinomycetota</taxon>
        <taxon>Actinomycetes</taxon>
        <taxon>Kitasatosporales</taxon>
        <taxon>Streptomycetaceae</taxon>
        <taxon>Streptomyces</taxon>
    </lineage>
</organism>
<sequence length="139" mass="14538">MGIEIQDPEGRGATLEVAPGPAEGPLQVGIVIGGPSARTSWSCTPAAARELAAVLVTAAAEAESARESEPVTVAARDLLRGDVRDGDRLMTVEAVRADGANVQVTWTSGAGRSWSQMYEADAAVRLRRRLRPGTRQTGS</sequence>
<name>A0ABY9JKB9_9ACTN</name>
<evidence type="ECO:0000313" key="1">
    <source>
        <dbReference type="EMBL" id="WLQ68165.1"/>
    </source>
</evidence>
<keyword evidence="2" id="KW-1185">Reference proteome</keyword>
<gene>
    <name evidence="1" type="ORF">P8A20_33430</name>
</gene>
<accession>A0ABY9JKB9</accession>
<protein>
    <submittedName>
        <fullName evidence="1">Uncharacterized protein</fullName>
    </submittedName>
</protein>
<dbReference type="RefSeq" id="WP_306104854.1">
    <property type="nucleotide sequence ID" value="NZ_CP120983.1"/>
</dbReference>
<dbReference type="EMBL" id="CP120983">
    <property type="protein sequence ID" value="WLQ68165.1"/>
    <property type="molecule type" value="Genomic_DNA"/>
</dbReference>
<proteinExistence type="predicted"/>